<dbReference type="AlphaFoldDB" id="A0A225X2R2"/>
<proteinExistence type="predicted"/>
<name>A0A225X2R2_9STRA</name>
<sequence>MTCKPNWPEIKANLRRGEQASDRQDIIARVFMQKLKVLNEDLDQGVRGVVVDKVHAVKYQKRDLPHDCIHLIMRPEDKSVLMEDVDSLKSPVLPDKVKHPELYETAVSNMLHGTCEQQNPNCPCMKNGKHFSEKAVMAKDKYPTYMRRPRSEGHLIHKGKCGIMPR</sequence>
<protein>
    <submittedName>
        <fullName evidence="2">Helitron helicase</fullName>
    </submittedName>
</protein>
<evidence type="ECO:0000313" key="3">
    <source>
        <dbReference type="Proteomes" id="UP000198211"/>
    </source>
</evidence>
<dbReference type="Proteomes" id="UP000198211">
    <property type="component" value="Unassembled WGS sequence"/>
</dbReference>
<evidence type="ECO:0000313" key="2">
    <source>
        <dbReference type="EMBL" id="OWZ24405.1"/>
    </source>
</evidence>
<dbReference type="InterPro" id="IPR025476">
    <property type="entry name" value="Helitron_helicase-like"/>
</dbReference>
<organism evidence="2 3">
    <name type="scientific">Phytophthora megakarya</name>
    <dbReference type="NCBI Taxonomy" id="4795"/>
    <lineage>
        <taxon>Eukaryota</taxon>
        <taxon>Sar</taxon>
        <taxon>Stramenopiles</taxon>
        <taxon>Oomycota</taxon>
        <taxon>Peronosporomycetes</taxon>
        <taxon>Peronosporales</taxon>
        <taxon>Peronosporaceae</taxon>
        <taxon>Phytophthora</taxon>
    </lineage>
</organism>
<keyword evidence="2" id="KW-0347">Helicase</keyword>
<reference evidence="3" key="1">
    <citation type="submission" date="2017-03" db="EMBL/GenBank/DDBJ databases">
        <title>Phytopthora megakarya and P. palmivora, two closely related causual agents of cacao black pod achieved similar genome size and gene model numbers by different mechanisms.</title>
        <authorList>
            <person name="Ali S."/>
            <person name="Shao J."/>
            <person name="Larry D.J."/>
            <person name="Kronmiller B."/>
            <person name="Shen D."/>
            <person name="Strem M.D."/>
            <person name="Melnick R.L."/>
            <person name="Guiltinan M.J."/>
            <person name="Tyler B.M."/>
            <person name="Meinhardt L.W."/>
            <person name="Bailey B.A."/>
        </authorList>
    </citation>
    <scope>NUCLEOTIDE SEQUENCE [LARGE SCALE GENOMIC DNA]</scope>
    <source>
        <strain evidence="3">zdho120</strain>
    </source>
</reference>
<keyword evidence="2" id="KW-0067">ATP-binding</keyword>
<keyword evidence="3" id="KW-1185">Reference proteome</keyword>
<keyword evidence="2" id="KW-0547">Nucleotide-binding</keyword>
<evidence type="ECO:0000259" key="1">
    <source>
        <dbReference type="Pfam" id="PF14214"/>
    </source>
</evidence>
<dbReference type="GO" id="GO:0004386">
    <property type="term" value="F:helicase activity"/>
    <property type="evidence" value="ECO:0007669"/>
    <property type="project" value="UniProtKB-KW"/>
</dbReference>
<dbReference type="EMBL" id="NBNE01000014">
    <property type="protein sequence ID" value="OWZ24405.1"/>
    <property type="molecule type" value="Genomic_DNA"/>
</dbReference>
<dbReference type="STRING" id="4795.A0A225X2R2"/>
<comment type="caution">
    <text evidence="2">The sequence shown here is derived from an EMBL/GenBank/DDBJ whole genome shotgun (WGS) entry which is preliminary data.</text>
</comment>
<keyword evidence="2" id="KW-0378">Hydrolase</keyword>
<dbReference type="OrthoDB" id="120387at2759"/>
<feature type="domain" description="Helitron helicase-like" evidence="1">
    <location>
        <begin position="1"/>
        <end position="70"/>
    </location>
</feature>
<gene>
    <name evidence="2" type="ORF">PHMEG_000532</name>
</gene>
<accession>A0A225X2R2</accession>
<dbReference type="Pfam" id="PF14214">
    <property type="entry name" value="Helitron_like_N"/>
    <property type="match status" value="1"/>
</dbReference>